<evidence type="ECO:0000313" key="2">
    <source>
        <dbReference type="EMBL" id="QIC71284.1"/>
    </source>
</evidence>
<evidence type="ECO:0000256" key="1">
    <source>
        <dbReference type="SAM" id="SignalP"/>
    </source>
</evidence>
<reference evidence="2 3" key="1">
    <citation type="submission" date="2019-09" db="EMBL/GenBank/DDBJ databases">
        <title>Non-baumannii Acinetobacter spp. carrying blaNDM-1 isolated in China.</title>
        <authorList>
            <person name="Cui C."/>
            <person name="Chen C."/>
            <person name="Sun J."/>
            <person name="Liu Y."/>
        </authorList>
    </citation>
    <scope>NUCLEOTIDE SEQUENCE [LARGE SCALE GENOMIC DNA]</scope>
    <source>
        <strain evidence="2 3">B18</strain>
    </source>
</reference>
<proteinExistence type="predicted"/>
<sequence length="293" mass="34355">MKNYLSLIFGFSICCLLLACTPNTKSKGNEIMPPQSAILHFGQQGLKDFIQYSNAPIDRQPAGMNFLSLDWRPPKLGQVKIVTEQSNFEIDNVISVMGTQIARMGNDGVLIMDVTASLHANEYTTREDAYQAYVKLMKQMSEKNWKQYFLPYSERIDKKDNLKYMSQNMGEVIDPSYILSFKEWQEMMDLTNGHMYFNLYNSNINLGISLSKTYKDDKKEQYMLRYSFEHFRYTGFNAISNSDEMTAEQLKQAFLDERRENEKDRKFKEQKIKLEGYHIDGSYVDPDVWQYMR</sequence>
<evidence type="ECO:0000313" key="3">
    <source>
        <dbReference type="Proteomes" id="UP000503440"/>
    </source>
</evidence>
<dbReference type="AlphaFoldDB" id="A0A6C0Y509"/>
<dbReference type="Proteomes" id="UP000503440">
    <property type="component" value="Chromosome"/>
</dbReference>
<dbReference type="EMBL" id="CP044455">
    <property type="protein sequence ID" value="QIC71284.1"/>
    <property type="molecule type" value="Genomic_DNA"/>
</dbReference>
<organism evidence="2 3">
    <name type="scientific">Acinetobacter indicus</name>
    <dbReference type="NCBI Taxonomy" id="756892"/>
    <lineage>
        <taxon>Bacteria</taxon>
        <taxon>Pseudomonadati</taxon>
        <taxon>Pseudomonadota</taxon>
        <taxon>Gammaproteobacteria</taxon>
        <taxon>Moraxellales</taxon>
        <taxon>Moraxellaceae</taxon>
        <taxon>Acinetobacter</taxon>
    </lineage>
</organism>
<feature type="chain" id="PRO_5025413473" evidence="1">
    <location>
        <begin position="20"/>
        <end position="293"/>
    </location>
</feature>
<keyword evidence="1" id="KW-0732">Signal</keyword>
<feature type="signal peptide" evidence="1">
    <location>
        <begin position="1"/>
        <end position="19"/>
    </location>
</feature>
<accession>A0A6C0Y509</accession>
<protein>
    <submittedName>
        <fullName evidence="2">Uncharacterized protein</fullName>
    </submittedName>
</protein>
<dbReference type="PROSITE" id="PS51257">
    <property type="entry name" value="PROKAR_LIPOPROTEIN"/>
    <property type="match status" value="1"/>
</dbReference>
<gene>
    <name evidence="2" type="ORF">FSC09_13195</name>
</gene>
<name>A0A6C0Y509_9GAMM</name>